<proteinExistence type="predicted"/>
<protein>
    <submittedName>
        <fullName evidence="2">Uncharacterized protein</fullName>
    </submittedName>
</protein>
<reference evidence="2" key="1">
    <citation type="submission" date="2022-11" db="UniProtKB">
        <authorList>
            <consortium name="WormBaseParasite"/>
        </authorList>
    </citation>
    <scope>IDENTIFICATION</scope>
</reference>
<evidence type="ECO:0000313" key="2">
    <source>
        <dbReference type="WBParaSite" id="ES5_v2.g21383.t1"/>
    </source>
</evidence>
<sequence length="157" mass="18497">MLKFSLNARVTLAVTYIAAYPQDPMTIVETAYFKGDKFILQDFEFRLDIFAIQGYVAFENGKSSCPLASLKPFYFTDETQIIFVQSSYTDEMLYNFEPLEIEYSRRFDSCEWEFIAPPGYGFKVVFLMLNLSQRTQLFVKNSTHIFVKFVFFHFLHK</sequence>
<dbReference type="WBParaSite" id="ES5_v2.g21383.t1">
    <property type="protein sequence ID" value="ES5_v2.g21383.t1"/>
    <property type="gene ID" value="ES5_v2.g21383"/>
</dbReference>
<name>A0AC34FWX5_9BILA</name>
<evidence type="ECO:0000313" key="1">
    <source>
        <dbReference type="Proteomes" id="UP000887579"/>
    </source>
</evidence>
<organism evidence="1 2">
    <name type="scientific">Panagrolaimus sp. ES5</name>
    <dbReference type="NCBI Taxonomy" id="591445"/>
    <lineage>
        <taxon>Eukaryota</taxon>
        <taxon>Metazoa</taxon>
        <taxon>Ecdysozoa</taxon>
        <taxon>Nematoda</taxon>
        <taxon>Chromadorea</taxon>
        <taxon>Rhabditida</taxon>
        <taxon>Tylenchina</taxon>
        <taxon>Panagrolaimomorpha</taxon>
        <taxon>Panagrolaimoidea</taxon>
        <taxon>Panagrolaimidae</taxon>
        <taxon>Panagrolaimus</taxon>
    </lineage>
</organism>
<accession>A0AC34FWX5</accession>
<dbReference type="Proteomes" id="UP000887579">
    <property type="component" value="Unplaced"/>
</dbReference>